<dbReference type="PANTHER" id="PTHR46268:SF6">
    <property type="entry name" value="UNIVERSAL STRESS PROTEIN UP12"/>
    <property type="match status" value="1"/>
</dbReference>
<gene>
    <name evidence="4" type="ORF">JHL17_24195</name>
</gene>
<evidence type="ECO:0000313" key="4">
    <source>
        <dbReference type="EMBL" id="MBK1840508.1"/>
    </source>
</evidence>
<dbReference type="InterPro" id="IPR006016">
    <property type="entry name" value="UspA"/>
</dbReference>
<dbReference type="PANTHER" id="PTHR46268">
    <property type="entry name" value="STRESS RESPONSE PROTEIN NHAX"/>
    <property type="match status" value="1"/>
</dbReference>
<proteinExistence type="inferred from homology"/>
<evidence type="ECO:0000259" key="3">
    <source>
        <dbReference type="Pfam" id="PF00582"/>
    </source>
</evidence>
<evidence type="ECO:0000313" key="5">
    <source>
        <dbReference type="Proteomes" id="UP000652760"/>
    </source>
</evidence>
<dbReference type="SUPFAM" id="SSF52402">
    <property type="entry name" value="Adenine nucleotide alpha hydrolases-like"/>
    <property type="match status" value="2"/>
</dbReference>
<reference evidence="5" key="1">
    <citation type="submission" date="2021-01" db="EMBL/GenBank/DDBJ databases">
        <title>Genome public.</title>
        <authorList>
            <person name="Liu C."/>
            <person name="Sun Q."/>
        </authorList>
    </citation>
    <scope>NUCLEOTIDE SEQUENCE [LARGE SCALE GENOMIC DNA]</scope>
    <source>
        <strain evidence="5">YIM B02556</strain>
    </source>
</reference>
<accession>A0ABS1FAP9</accession>
<dbReference type="Pfam" id="PF00582">
    <property type="entry name" value="Usp"/>
    <property type="match status" value="1"/>
</dbReference>
<dbReference type="EMBL" id="JAENHM010000064">
    <property type="protein sequence ID" value="MBK1840508.1"/>
    <property type="molecule type" value="Genomic_DNA"/>
</dbReference>
<evidence type="ECO:0000256" key="2">
    <source>
        <dbReference type="SAM" id="SignalP"/>
    </source>
</evidence>
<organism evidence="4 5">
    <name type="scientific">Azospirillum endophyticum</name>
    <dbReference type="NCBI Taxonomy" id="2800326"/>
    <lineage>
        <taxon>Bacteria</taxon>
        <taxon>Pseudomonadati</taxon>
        <taxon>Pseudomonadota</taxon>
        <taxon>Alphaproteobacteria</taxon>
        <taxon>Rhodospirillales</taxon>
        <taxon>Azospirillaceae</taxon>
        <taxon>Azospirillum</taxon>
    </lineage>
</organism>
<dbReference type="CDD" id="cd00293">
    <property type="entry name" value="USP-like"/>
    <property type="match status" value="1"/>
</dbReference>
<evidence type="ECO:0000256" key="1">
    <source>
        <dbReference type="ARBA" id="ARBA00008791"/>
    </source>
</evidence>
<keyword evidence="2" id="KW-0732">Signal</keyword>
<dbReference type="Gene3D" id="3.40.50.12370">
    <property type="match status" value="1"/>
</dbReference>
<dbReference type="Proteomes" id="UP000652760">
    <property type="component" value="Unassembled WGS sequence"/>
</dbReference>
<dbReference type="InterPro" id="IPR006015">
    <property type="entry name" value="Universal_stress_UspA"/>
</dbReference>
<sequence length="290" mass="30896">MYRKILVPLSNAAFGMAAALEAAIHIGQMFGSQVEVLYARPSPQALILVLGKGFAGTMLENALREVQAKIGRDCDAAHERMQRICGQTGSPAAEDAASGLCPAVVWHEVEGPADRMAGIAGRFADLIVFGKPETGDMADSVWRSMFDAALFASARPVILMPSSSIPRIGSKIMIAWNGSPQATRAVAAALPLLRQAQSVFIGTAGLDEDLQTDAGRLRDYLLIHGVDAQVEHLPKSLRETGGVLLGLPAQFEADLLVLGGHGRNRLREWTLGSTTSHVVALANIPVFLMH</sequence>
<protein>
    <submittedName>
        <fullName evidence="4">Universal stress protein</fullName>
    </submittedName>
</protein>
<dbReference type="RefSeq" id="WP_200197121.1">
    <property type="nucleotide sequence ID" value="NZ_JAENHM010000064.1"/>
</dbReference>
<comment type="similarity">
    <text evidence="1">Belongs to the universal stress protein A family.</text>
</comment>
<keyword evidence="5" id="KW-1185">Reference proteome</keyword>
<dbReference type="PRINTS" id="PR01438">
    <property type="entry name" value="UNVRSLSTRESS"/>
</dbReference>
<feature type="chain" id="PRO_5045834226" evidence="2">
    <location>
        <begin position="20"/>
        <end position="290"/>
    </location>
</feature>
<feature type="signal peptide" evidence="2">
    <location>
        <begin position="1"/>
        <end position="19"/>
    </location>
</feature>
<feature type="domain" description="UspA" evidence="3">
    <location>
        <begin position="248"/>
        <end position="288"/>
    </location>
</feature>
<name>A0ABS1FAP9_9PROT</name>
<comment type="caution">
    <text evidence="4">The sequence shown here is derived from an EMBL/GenBank/DDBJ whole genome shotgun (WGS) entry which is preliminary data.</text>
</comment>